<comment type="caution">
    <text evidence="14">The sequence shown here is derived from an EMBL/GenBank/DDBJ whole genome shotgun (WGS) entry which is preliminary data.</text>
</comment>
<protein>
    <recommendedName>
        <fullName evidence="10">Type II secretion system protein K</fullName>
    </recommendedName>
</protein>
<dbReference type="PANTHER" id="PTHR38831:SF1">
    <property type="entry name" value="TYPE II SECRETION SYSTEM PROTEIN K-RELATED"/>
    <property type="match status" value="1"/>
</dbReference>
<evidence type="ECO:0000313" key="15">
    <source>
        <dbReference type="Proteomes" id="UP000276634"/>
    </source>
</evidence>
<dbReference type="GO" id="GO:0005886">
    <property type="term" value="C:plasma membrane"/>
    <property type="evidence" value="ECO:0007669"/>
    <property type="project" value="UniProtKB-SubCell"/>
</dbReference>
<dbReference type="Proteomes" id="UP000276634">
    <property type="component" value="Unassembled WGS sequence"/>
</dbReference>
<evidence type="ECO:0000256" key="6">
    <source>
        <dbReference type="ARBA" id="ARBA00022692"/>
    </source>
</evidence>
<organism evidence="14 15">
    <name type="scientific">Inmirania thermothiophila</name>
    <dbReference type="NCBI Taxonomy" id="1750597"/>
    <lineage>
        <taxon>Bacteria</taxon>
        <taxon>Pseudomonadati</taxon>
        <taxon>Pseudomonadota</taxon>
        <taxon>Gammaproteobacteria</taxon>
        <taxon>Chromatiales</taxon>
        <taxon>Ectothiorhodospiraceae</taxon>
        <taxon>Inmirania</taxon>
    </lineage>
</organism>
<evidence type="ECO:0000313" key="14">
    <source>
        <dbReference type="EMBL" id="ROR29564.1"/>
    </source>
</evidence>
<name>A0A3N1XSE9_9GAMM</name>
<keyword evidence="6" id="KW-0812">Transmembrane</keyword>
<dbReference type="SUPFAM" id="SSF158544">
    <property type="entry name" value="GspK insert domain-like"/>
    <property type="match status" value="2"/>
</dbReference>
<dbReference type="InterPro" id="IPR049031">
    <property type="entry name" value="T2SSK_SAM-like_1st"/>
</dbReference>
<reference evidence="14 15" key="1">
    <citation type="submission" date="2018-11" db="EMBL/GenBank/DDBJ databases">
        <title>Genomic Encyclopedia of Type Strains, Phase IV (KMG-IV): sequencing the most valuable type-strain genomes for metagenomic binning, comparative biology and taxonomic classification.</title>
        <authorList>
            <person name="Goeker M."/>
        </authorList>
    </citation>
    <scope>NUCLEOTIDE SEQUENCE [LARGE SCALE GENOMIC DNA]</scope>
    <source>
        <strain evidence="14 15">DSM 100275</strain>
    </source>
</reference>
<dbReference type="GO" id="GO:0009306">
    <property type="term" value="P:protein secretion"/>
    <property type="evidence" value="ECO:0007669"/>
    <property type="project" value="InterPro"/>
</dbReference>
<feature type="domain" description="T2SS protein K first SAM-like" evidence="13">
    <location>
        <begin position="100"/>
        <end position="203"/>
    </location>
</feature>
<keyword evidence="9 10" id="KW-0472">Membrane</keyword>
<feature type="chain" id="PRO_5018301396" description="Type II secretion system protein K" evidence="11">
    <location>
        <begin position="23"/>
        <end position="311"/>
    </location>
</feature>
<dbReference type="SUPFAM" id="SSF54523">
    <property type="entry name" value="Pili subunits"/>
    <property type="match status" value="1"/>
</dbReference>
<evidence type="ECO:0000256" key="9">
    <source>
        <dbReference type="ARBA" id="ARBA00023136"/>
    </source>
</evidence>
<evidence type="ECO:0000256" key="1">
    <source>
        <dbReference type="ARBA" id="ARBA00004533"/>
    </source>
</evidence>
<dbReference type="Gene3D" id="1.10.40.60">
    <property type="entry name" value="EpsJ-like"/>
    <property type="match status" value="2"/>
</dbReference>
<dbReference type="PIRSF" id="PIRSF002786">
    <property type="entry name" value="XcpX"/>
    <property type="match status" value="1"/>
</dbReference>
<feature type="signal peptide" evidence="11">
    <location>
        <begin position="1"/>
        <end position="22"/>
    </location>
</feature>
<evidence type="ECO:0000256" key="3">
    <source>
        <dbReference type="ARBA" id="ARBA00022448"/>
    </source>
</evidence>
<comment type="similarity">
    <text evidence="2 10">Belongs to the GSP K family.</text>
</comment>
<feature type="domain" description="T2SS protein K second SAM-like" evidence="12">
    <location>
        <begin position="207"/>
        <end position="265"/>
    </location>
</feature>
<evidence type="ECO:0000256" key="7">
    <source>
        <dbReference type="ARBA" id="ARBA00022927"/>
    </source>
</evidence>
<dbReference type="InterPro" id="IPR038072">
    <property type="entry name" value="GspK_central_sf"/>
</dbReference>
<dbReference type="InterPro" id="IPR049179">
    <property type="entry name" value="T2SSK_SAM-like_2nd"/>
</dbReference>
<proteinExistence type="inferred from homology"/>
<keyword evidence="15" id="KW-1185">Reference proteome</keyword>
<dbReference type="InterPro" id="IPR005628">
    <property type="entry name" value="GspK"/>
</dbReference>
<comment type="subcellular location">
    <subcellularLocation>
        <location evidence="1 10">Cell inner membrane</location>
    </subcellularLocation>
</comment>
<keyword evidence="4 10" id="KW-1003">Cell membrane</keyword>
<dbReference type="EMBL" id="RJVI01000003">
    <property type="protein sequence ID" value="ROR29564.1"/>
    <property type="molecule type" value="Genomic_DNA"/>
</dbReference>
<gene>
    <name evidence="14" type="ORF">EDC57_2235</name>
</gene>
<keyword evidence="5 10" id="KW-0997">Cell inner membrane</keyword>
<dbReference type="AlphaFoldDB" id="A0A3N1XSE9"/>
<evidence type="ECO:0000256" key="8">
    <source>
        <dbReference type="ARBA" id="ARBA00022989"/>
    </source>
</evidence>
<keyword evidence="8" id="KW-1133">Transmembrane helix</keyword>
<dbReference type="InterPro" id="IPR045584">
    <property type="entry name" value="Pilin-like"/>
</dbReference>
<accession>A0A3N1XSE9</accession>
<evidence type="ECO:0000259" key="13">
    <source>
        <dbReference type="Pfam" id="PF21687"/>
    </source>
</evidence>
<dbReference type="Pfam" id="PF03934">
    <property type="entry name" value="T2SSK"/>
    <property type="match status" value="1"/>
</dbReference>
<dbReference type="RefSeq" id="WP_123401977.1">
    <property type="nucleotide sequence ID" value="NZ_RJVI01000003.1"/>
</dbReference>
<dbReference type="Pfam" id="PF21687">
    <property type="entry name" value="T2SSK_1st"/>
    <property type="match status" value="1"/>
</dbReference>
<keyword evidence="3 10" id="KW-0813">Transport</keyword>
<dbReference type="NCBIfam" id="NF037980">
    <property type="entry name" value="T2SS_GspK"/>
    <property type="match status" value="1"/>
</dbReference>
<evidence type="ECO:0000256" key="10">
    <source>
        <dbReference type="PIRNR" id="PIRNR002786"/>
    </source>
</evidence>
<dbReference type="OrthoDB" id="9788973at2"/>
<dbReference type="Gene3D" id="3.30.1300.30">
    <property type="entry name" value="GSPII I/J protein-like"/>
    <property type="match status" value="1"/>
</dbReference>
<evidence type="ECO:0000256" key="11">
    <source>
        <dbReference type="SAM" id="SignalP"/>
    </source>
</evidence>
<keyword evidence="7" id="KW-0653">Protein transport</keyword>
<dbReference type="PANTHER" id="PTHR38831">
    <property type="entry name" value="TYPE II SECRETION SYSTEM PROTEIN K"/>
    <property type="match status" value="1"/>
</dbReference>
<evidence type="ECO:0000256" key="2">
    <source>
        <dbReference type="ARBA" id="ARBA00007246"/>
    </source>
</evidence>
<sequence>MGRERGMALVLAMLVVALAATAAAAAAWRGQVAVRRTELVVQRLQAAEYARAAVAWAGRILARDRDEGPVDHPGEDWARRLPPLAVEGGAVSGYIEDMQGRLNLNNLVDEEGRPREAEVERLRRLLRVLELDPALADAVVDWIDPDTEPHGTGGAEDETYGAMDPPYHAANGPMQGIAELALVAGFDAETRRRLAPHVTALPEPTPVNVNTATPEVLRSLADGIDADTARALVEARGAEGWDRVETFLRAPPLAGLGLRADGLAVGSAYFLVHAEARVGRTAVRQRTLLHRGDDGRVRVVAAGRGGLPWPG</sequence>
<keyword evidence="11" id="KW-0732">Signal</keyword>
<evidence type="ECO:0000259" key="12">
    <source>
        <dbReference type="Pfam" id="PF03934"/>
    </source>
</evidence>
<evidence type="ECO:0000256" key="5">
    <source>
        <dbReference type="ARBA" id="ARBA00022519"/>
    </source>
</evidence>
<evidence type="ECO:0000256" key="4">
    <source>
        <dbReference type="ARBA" id="ARBA00022475"/>
    </source>
</evidence>